<name>A0A0B6ZRW6_9EUPU</name>
<evidence type="ECO:0000313" key="1">
    <source>
        <dbReference type="EMBL" id="CEK70450.1"/>
    </source>
</evidence>
<dbReference type="AlphaFoldDB" id="A0A0B6ZRW6"/>
<proteinExistence type="predicted"/>
<reference evidence="1" key="1">
    <citation type="submission" date="2014-12" db="EMBL/GenBank/DDBJ databases">
        <title>Insight into the proteome of Arion vulgaris.</title>
        <authorList>
            <person name="Aradska J."/>
            <person name="Bulat T."/>
            <person name="Smidak R."/>
            <person name="Sarate P."/>
            <person name="Gangsoo J."/>
            <person name="Sialana F."/>
            <person name="Bilban M."/>
            <person name="Lubec G."/>
        </authorList>
    </citation>
    <scope>NUCLEOTIDE SEQUENCE</scope>
    <source>
        <tissue evidence="1">Skin</tissue>
    </source>
</reference>
<feature type="non-terminal residue" evidence="1">
    <location>
        <position position="1"/>
    </location>
</feature>
<sequence>VQYLPGVVSHAAVVPVSYWGETFATASSSIMIITTAQLPSSPPLSSSFIIIILPVHLLGAHHS</sequence>
<dbReference type="EMBL" id="HACG01023585">
    <property type="protein sequence ID" value="CEK70450.1"/>
    <property type="molecule type" value="Transcribed_RNA"/>
</dbReference>
<gene>
    <name evidence="1" type="primary">ORF74209</name>
</gene>
<protein>
    <submittedName>
        <fullName evidence="1">Uncharacterized protein</fullName>
    </submittedName>
</protein>
<organism evidence="1">
    <name type="scientific">Arion vulgaris</name>
    <dbReference type="NCBI Taxonomy" id="1028688"/>
    <lineage>
        <taxon>Eukaryota</taxon>
        <taxon>Metazoa</taxon>
        <taxon>Spiralia</taxon>
        <taxon>Lophotrochozoa</taxon>
        <taxon>Mollusca</taxon>
        <taxon>Gastropoda</taxon>
        <taxon>Heterobranchia</taxon>
        <taxon>Euthyneura</taxon>
        <taxon>Panpulmonata</taxon>
        <taxon>Eupulmonata</taxon>
        <taxon>Stylommatophora</taxon>
        <taxon>Helicina</taxon>
        <taxon>Arionoidea</taxon>
        <taxon>Arionidae</taxon>
        <taxon>Arion</taxon>
    </lineage>
</organism>
<accession>A0A0B6ZRW6</accession>